<sequence length="119" mass="12949">MEIIKPGDKSGREPGMRAIRHTPRARAGAAGTVLDSLGFIQPARLVSSRRSGRRVCRVSNSLRGNSMKLASNRKRRYHHLNILSETVKLRTYGCTPRGSEPQVGPGARSSPGRSALTTN</sequence>
<feature type="region of interest" description="Disordered" evidence="1">
    <location>
        <begin position="93"/>
        <end position="119"/>
    </location>
</feature>
<comment type="caution">
    <text evidence="2">The sequence shown here is derived from an EMBL/GenBank/DDBJ whole genome shotgun (WGS) entry which is preliminary data.</text>
</comment>
<proteinExistence type="predicted"/>
<dbReference type="EMBL" id="BGZK01001366">
    <property type="protein sequence ID" value="GBP78359.1"/>
    <property type="molecule type" value="Genomic_DNA"/>
</dbReference>
<gene>
    <name evidence="2" type="ORF">EVAR_9367_1</name>
</gene>
<reference evidence="2 3" key="1">
    <citation type="journal article" date="2019" name="Commun. Biol.">
        <title>The bagworm genome reveals a unique fibroin gene that provides high tensile strength.</title>
        <authorList>
            <person name="Kono N."/>
            <person name="Nakamura H."/>
            <person name="Ohtoshi R."/>
            <person name="Tomita M."/>
            <person name="Numata K."/>
            <person name="Arakawa K."/>
        </authorList>
    </citation>
    <scope>NUCLEOTIDE SEQUENCE [LARGE SCALE GENOMIC DNA]</scope>
</reference>
<dbReference type="Proteomes" id="UP000299102">
    <property type="component" value="Unassembled WGS sequence"/>
</dbReference>
<keyword evidence="3" id="KW-1185">Reference proteome</keyword>
<protein>
    <submittedName>
        <fullName evidence="2">Uncharacterized protein</fullName>
    </submittedName>
</protein>
<accession>A0A4C1YUM3</accession>
<evidence type="ECO:0000313" key="2">
    <source>
        <dbReference type="EMBL" id="GBP78359.1"/>
    </source>
</evidence>
<name>A0A4C1YUM3_EUMVA</name>
<organism evidence="2 3">
    <name type="scientific">Eumeta variegata</name>
    <name type="common">Bagworm moth</name>
    <name type="synonym">Eumeta japonica</name>
    <dbReference type="NCBI Taxonomy" id="151549"/>
    <lineage>
        <taxon>Eukaryota</taxon>
        <taxon>Metazoa</taxon>
        <taxon>Ecdysozoa</taxon>
        <taxon>Arthropoda</taxon>
        <taxon>Hexapoda</taxon>
        <taxon>Insecta</taxon>
        <taxon>Pterygota</taxon>
        <taxon>Neoptera</taxon>
        <taxon>Endopterygota</taxon>
        <taxon>Lepidoptera</taxon>
        <taxon>Glossata</taxon>
        <taxon>Ditrysia</taxon>
        <taxon>Tineoidea</taxon>
        <taxon>Psychidae</taxon>
        <taxon>Oiketicinae</taxon>
        <taxon>Eumeta</taxon>
    </lineage>
</organism>
<evidence type="ECO:0000256" key="1">
    <source>
        <dbReference type="SAM" id="MobiDB-lite"/>
    </source>
</evidence>
<evidence type="ECO:0000313" key="3">
    <source>
        <dbReference type="Proteomes" id="UP000299102"/>
    </source>
</evidence>
<dbReference type="AlphaFoldDB" id="A0A4C1YUM3"/>